<proteinExistence type="predicted"/>
<feature type="coiled-coil region" evidence="1">
    <location>
        <begin position="66"/>
        <end position="138"/>
    </location>
</feature>
<dbReference type="AlphaFoldDB" id="A0A6C0D8Y2"/>
<name>A0A6C0D8Y2_9ZZZZ</name>
<reference evidence="2" key="1">
    <citation type="journal article" date="2020" name="Nature">
        <title>Giant virus diversity and host interactions through global metagenomics.</title>
        <authorList>
            <person name="Schulz F."/>
            <person name="Roux S."/>
            <person name="Paez-Espino D."/>
            <person name="Jungbluth S."/>
            <person name="Walsh D.A."/>
            <person name="Denef V.J."/>
            <person name="McMahon K.D."/>
            <person name="Konstantinidis K.T."/>
            <person name="Eloe-Fadrosh E.A."/>
            <person name="Kyrpides N.C."/>
            <person name="Woyke T."/>
        </authorList>
    </citation>
    <scope>NUCLEOTIDE SEQUENCE</scope>
    <source>
        <strain evidence="2">GVMAG-M-3300023174-130</strain>
    </source>
</reference>
<evidence type="ECO:0000256" key="1">
    <source>
        <dbReference type="SAM" id="Coils"/>
    </source>
</evidence>
<accession>A0A6C0D8Y2</accession>
<keyword evidence="1" id="KW-0175">Coiled coil</keyword>
<sequence length="335" mass="39645">MSKPNNLEFITNANIEMLWDLMSDTIGNELKTQEQVSVSRGFFINKAKQFFEKEKYLKQNVMDMNKKFIAENIQNFQNLNKQIQEKELQNKKQQKTLLNGYNGKNESLTIEDLHNERLNNFEKSLEHKQKEFQNMINAPIPKTPNFKEDIDKNKINSKEMQNAIAKTMSERNFDIDNITKFISNNPVTNKNSLENAKMQYQYANQITPKFIKIGEELDLNNMDSINKKKQLTWGKNQEYSNEISLDVKEINASPNIFSKLKKKVENNPLNSYLNDDAEYTIIQSEDNNTMIEIQQMKERLYYLEERMNQLIDLFKNKIELNAKQNYINKYKDKDI</sequence>
<organism evidence="2">
    <name type="scientific">viral metagenome</name>
    <dbReference type="NCBI Taxonomy" id="1070528"/>
    <lineage>
        <taxon>unclassified sequences</taxon>
        <taxon>metagenomes</taxon>
        <taxon>organismal metagenomes</taxon>
    </lineage>
</organism>
<protein>
    <submittedName>
        <fullName evidence="2">Uncharacterized protein</fullName>
    </submittedName>
</protein>
<dbReference type="EMBL" id="MN739552">
    <property type="protein sequence ID" value="QHT12903.1"/>
    <property type="molecule type" value="Genomic_DNA"/>
</dbReference>
<evidence type="ECO:0000313" key="2">
    <source>
        <dbReference type="EMBL" id="QHT12903.1"/>
    </source>
</evidence>